<organism evidence="3 4">
    <name type="scientific">Gossypium aridum</name>
    <name type="common">American cotton</name>
    <name type="synonym">Erioxylum aridum</name>
    <dbReference type="NCBI Taxonomy" id="34290"/>
    <lineage>
        <taxon>Eukaryota</taxon>
        <taxon>Viridiplantae</taxon>
        <taxon>Streptophyta</taxon>
        <taxon>Embryophyta</taxon>
        <taxon>Tracheophyta</taxon>
        <taxon>Spermatophyta</taxon>
        <taxon>Magnoliopsida</taxon>
        <taxon>eudicotyledons</taxon>
        <taxon>Gunneridae</taxon>
        <taxon>Pentapetalae</taxon>
        <taxon>rosids</taxon>
        <taxon>malvids</taxon>
        <taxon>Malvales</taxon>
        <taxon>Malvaceae</taxon>
        <taxon>Malvoideae</taxon>
        <taxon>Gossypium</taxon>
    </lineage>
</organism>
<name>A0A7J8WL91_GOSAI</name>
<dbReference type="EMBL" id="JABFAA010000001">
    <property type="protein sequence ID" value="MBA0675444.1"/>
    <property type="molecule type" value="Genomic_DNA"/>
</dbReference>
<keyword evidence="2" id="KW-0472">Membrane</keyword>
<feature type="transmembrane region" description="Helical" evidence="2">
    <location>
        <begin position="20"/>
        <end position="44"/>
    </location>
</feature>
<comment type="caution">
    <text evidence="3">The sequence shown here is derived from an EMBL/GenBank/DDBJ whole genome shotgun (WGS) entry which is preliminary data.</text>
</comment>
<accession>A0A7J8WL91</accession>
<dbReference type="Proteomes" id="UP000593577">
    <property type="component" value="Unassembled WGS sequence"/>
</dbReference>
<protein>
    <submittedName>
        <fullName evidence="3">Uncharacterized protein</fullName>
    </submittedName>
</protein>
<gene>
    <name evidence="3" type="ORF">Goari_016988</name>
</gene>
<feature type="non-terminal residue" evidence="3">
    <location>
        <position position="1"/>
    </location>
</feature>
<sequence>MASTVLVAHADHASTVSLAFSFALILIFLLVFFCFLRILWVVVCRLKDDGMDVLDLWLTISWTILIDTIKVVVKLLFVFWDGVFVFNVSTMAEDINNLFSRLTFTEEEANQVVGMNKLSPNFHGHEAWAVGKVMSTEKINREAMYRVLHNREGEPLLEIGKGKAKVDEEASDSSSVTDRRLKRAPKEGRSHVSGRCKSRVAMKEFGKVLDELALIDIKPDKGRKPTNDYKDPRLFFKYEACWLRIKMLRISSKKSVK</sequence>
<evidence type="ECO:0000313" key="3">
    <source>
        <dbReference type="EMBL" id="MBA0675444.1"/>
    </source>
</evidence>
<feature type="transmembrane region" description="Helical" evidence="2">
    <location>
        <begin position="56"/>
        <end position="80"/>
    </location>
</feature>
<proteinExistence type="predicted"/>
<dbReference type="AlphaFoldDB" id="A0A7J8WL91"/>
<keyword evidence="2" id="KW-0812">Transmembrane</keyword>
<evidence type="ECO:0000256" key="2">
    <source>
        <dbReference type="SAM" id="Phobius"/>
    </source>
</evidence>
<keyword evidence="2" id="KW-1133">Transmembrane helix</keyword>
<reference evidence="3 4" key="1">
    <citation type="journal article" date="2019" name="Genome Biol. Evol.">
        <title>Insights into the evolution of the New World diploid cottons (Gossypium, subgenus Houzingenia) based on genome sequencing.</title>
        <authorList>
            <person name="Grover C.E."/>
            <person name="Arick M.A. 2nd"/>
            <person name="Thrash A."/>
            <person name="Conover J.L."/>
            <person name="Sanders W.S."/>
            <person name="Peterson D.G."/>
            <person name="Frelichowski J.E."/>
            <person name="Scheffler J.A."/>
            <person name="Scheffler B.E."/>
            <person name="Wendel J.F."/>
        </authorList>
    </citation>
    <scope>NUCLEOTIDE SEQUENCE [LARGE SCALE GENOMIC DNA]</scope>
    <source>
        <strain evidence="3">185</strain>
        <tissue evidence="3">Leaf</tissue>
    </source>
</reference>
<keyword evidence="4" id="KW-1185">Reference proteome</keyword>
<feature type="region of interest" description="Disordered" evidence="1">
    <location>
        <begin position="163"/>
        <end position="193"/>
    </location>
</feature>
<evidence type="ECO:0000256" key="1">
    <source>
        <dbReference type="SAM" id="MobiDB-lite"/>
    </source>
</evidence>
<evidence type="ECO:0000313" key="4">
    <source>
        <dbReference type="Proteomes" id="UP000593577"/>
    </source>
</evidence>